<dbReference type="GO" id="GO:0005737">
    <property type="term" value="C:cytoplasm"/>
    <property type="evidence" value="ECO:0007669"/>
    <property type="project" value="TreeGrafter"/>
</dbReference>
<dbReference type="AlphaFoldDB" id="A0A6B2LEU1"/>
<keyword evidence="1" id="KW-0812">Transmembrane</keyword>
<evidence type="ECO:0000313" key="3">
    <source>
        <dbReference type="EMBL" id="NDV35495.1"/>
    </source>
</evidence>
<sequence>MPGFQNDKMQQQVAFVLGCGGLGCTIALALARLGIKKIFLLDMDTVDISNLNRQILFSKDHVGQNKVDAAAEGLKPHLVGPTQVEKYHLNALTNWSKVVSIAKQCTVIFNNIDVGHYFDYAVISLGKSLGIPVVAGSSYARTWIVEFYAAKQGKSSFSYENKDGDKAIFEKLNPKDIQSFSDISFIPPDDNPNTRQIGSNVLVCSMAGLNTVNHWVQELMGFEMPNFSKVDISSFWKSDDIIAWPPPEEEN</sequence>
<reference evidence="3" key="1">
    <citation type="journal article" date="2020" name="J. Eukaryot. Microbiol.">
        <title>De novo Sequencing, Assembly and Annotation of the Transcriptome for the Free-Living Testate Amoeba Arcella intermedia.</title>
        <authorList>
            <person name="Ribeiro G.M."/>
            <person name="Porfirio-Sousa A.L."/>
            <person name="Maurer-Alcala X.X."/>
            <person name="Katz L.A."/>
            <person name="Lahr D.J.G."/>
        </authorList>
    </citation>
    <scope>NUCLEOTIDE SEQUENCE</scope>
</reference>
<dbReference type="GO" id="GO:0016779">
    <property type="term" value="F:nucleotidyltransferase activity"/>
    <property type="evidence" value="ECO:0007669"/>
    <property type="project" value="TreeGrafter"/>
</dbReference>
<dbReference type="PANTHER" id="PTHR10953">
    <property type="entry name" value="UBIQUITIN-ACTIVATING ENZYME E1"/>
    <property type="match status" value="1"/>
</dbReference>
<evidence type="ECO:0000256" key="1">
    <source>
        <dbReference type="SAM" id="Phobius"/>
    </source>
</evidence>
<dbReference type="GO" id="GO:0042292">
    <property type="term" value="F:URM1 activating enzyme activity"/>
    <property type="evidence" value="ECO:0007669"/>
    <property type="project" value="TreeGrafter"/>
</dbReference>
<keyword evidence="1" id="KW-0472">Membrane</keyword>
<feature type="domain" description="THIF-type NAD/FAD binding fold" evidence="2">
    <location>
        <begin position="7"/>
        <end position="227"/>
    </location>
</feature>
<keyword evidence="1" id="KW-1133">Transmembrane helix</keyword>
<dbReference type="PANTHER" id="PTHR10953:SF102">
    <property type="entry name" value="ADENYLYLTRANSFERASE AND SULFURTRANSFERASE MOCS3"/>
    <property type="match status" value="1"/>
</dbReference>
<dbReference type="InterPro" id="IPR000594">
    <property type="entry name" value="ThiF_NAD_FAD-bd"/>
</dbReference>
<dbReference type="Gene3D" id="3.40.50.720">
    <property type="entry name" value="NAD(P)-binding Rossmann-like Domain"/>
    <property type="match status" value="1"/>
</dbReference>
<dbReference type="EMBL" id="GIBP01006526">
    <property type="protein sequence ID" value="NDV35495.1"/>
    <property type="molecule type" value="Transcribed_RNA"/>
</dbReference>
<accession>A0A6B2LEU1</accession>
<dbReference type="SUPFAM" id="SSF69572">
    <property type="entry name" value="Activating enzymes of the ubiquitin-like proteins"/>
    <property type="match status" value="1"/>
</dbReference>
<name>A0A6B2LEU1_9EUKA</name>
<dbReference type="GO" id="GO:0004792">
    <property type="term" value="F:thiosulfate-cyanide sulfurtransferase activity"/>
    <property type="evidence" value="ECO:0007669"/>
    <property type="project" value="TreeGrafter"/>
</dbReference>
<proteinExistence type="predicted"/>
<dbReference type="InterPro" id="IPR035985">
    <property type="entry name" value="Ubiquitin-activating_enz"/>
</dbReference>
<dbReference type="InterPro" id="IPR045886">
    <property type="entry name" value="ThiF/MoeB/HesA"/>
</dbReference>
<protein>
    <recommendedName>
        <fullName evidence="2">THIF-type NAD/FAD binding fold domain-containing protein</fullName>
    </recommendedName>
</protein>
<evidence type="ECO:0000259" key="2">
    <source>
        <dbReference type="Pfam" id="PF00899"/>
    </source>
</evidence>
<feature type="transmembrane region" description="Helical" evidence="1">
    <location>
        <begin position="12"/>
        <end position="33"/>
    </location>
</feature>
<organism evidence="3">
    <name type="scientific">Arcella intermedia</name>
    <dbReference type="NCBI Taxonomy" id="1963864"/>
    <lineage>
        <taxon>Eukaryota</taxon>
        <taxon>Amoebozoa</taxon>
        <taxon>Tubulinea</taxon>
        <taxon>Elardia</taxon>
        <taxon>Arcellinida</taxon>
        <taxon>Sphaerothecina</taxon>
        <taxon>Arcellidae</taxon>
        <taxon>Arcella</taxon>
    </lineage>
</organism>
<dbReference type="Pfam" id="PF00899">
    <property type="entry name" value="ThiF"/>
    <property type="match status" value="1"/>
</dbReference>